<dbReference type="InterPro" id="IPR001624">
    <property type="entry name" value="FliE"/>
</dbReference>
<dbReference type="GO" id="GO:0003774">
    <property type="term" value="F:cytoskeletal motor activity"/>
    <property type="evidence" value="ECO:0007669"/>
    <property type="project" value="InterPro"/>
</dbReference>
<keyword evidence="5" id="KW-0282">Flagellum</keyword>
<keyword evidence="5" id="KW-0966">Cell projection</keyword>
<evidence type="ECO:0000256" key="2">
    <source>
        <dbReference type="ARBA" id="ARBA00009272"/>
    </source>
</evidence>
<evidence type="ECO:0000313" key="5">
    <source>
        <dbReference type="EMBL" id="QDZ02700.1"/>
    </source>
</evidence>
<comment type="subcellular location">
    <subcellularLocation>
        <location evidence="1 4">Bacterial flagellum basal body</location>
    </subcellularLocation>
</comment>
<comment type="similarity">
    <text evidence="2 4">Belongs to the FliE family.</text>
</comment>
<dbReference type="AlphaFoldDB" id="A0A5B8L4S5"/>
<dbReference type="HAMAP" id="MF_00724">
    <property type="entry name" value="FliE"/>
    <property type="match status" value="1"/>
</dbReference>
<organism evidence="5 6">
    <name type="scientific">Nitratireductor mangrovi</name>
    <dbReference type="NCBI Taxonomy" id="2599600"/>
    <lineage>
        <taxon>Bacteria</taxon>
        <taxon>Pseudomonadati</taxon>
        <taxon>Pseudomonadota</taxon>
        <taxon>Alphaproteobacteria</taxon>
        <taxon>Hyphomicrobiales</taxon>
        <taxon>Phyllobacteriaceae</taxon>
        <taxon>Nitratireductor</taxon>
    </lineage>
</organism>
<keyword evidence="3 4" id="KW-0975">Bacterial flagellum</keyword>
<evidence type="ECO:0000256" key="4">
    <source>
        <dbReference type="HAMAP-Rule" id="MF_00724"/>
    </source>
</evidence>
<evidence type="ECO:0000256" key="1">
    <source>
        <dbReference type="ARBA" id="ARBA00004117"/>
    </source>
</evidence>
<dbReference type="GO" id="GO:0009425">
    <property type="term" value="C:bacterial-type flagellum basal body"/>
    <property type="evidence" value="ECO:0007669"/>
    <property type="project" value="UniProtKB-SubCell"/>
</dbReference>
<dbReference type="GO" id="GO:0071973">
    <property type="term" value="P:bacterial-type flagellum-dependent cell motility"/>
    <property type="evidence" value="ECO:0007669"/>
    <property type="project" value="InterPro"/>
</dbReference>
<name>A0A5B8L4S5_9HYPH</name>
<dbReference type="RefSeq" id="WP_146301335.1">
    <property type="nucleotide sequence ID" value="NZ_CP042301.2"/>
</dbReference>
<keyword evidence="6" id="KW-1185">Reference proteome</keyword>
<evidence type="ECO:0000313" key="6">
    <source>
        <dbReference type="Proteomes" id="UP000321389"/>
    </source>
</evidence>
<dbReference type="Pfam" id="PF02049">
    <property type="entry name" value="FliE"/>
    <property type="match status" value="1"/>
</dbReference>
<sequence length="108" mass="11011">MIAGLGLIDSINQTSFGNGLGDAAGIKPPVAPVSGATSFAAAVEQAGTRTVASMERAEALSLHALQGGQIQARDVVDAVMSAEQSLQAAISIRDKIVTAYLEISRMAI</sequence>
<protein>
    <recommendedName>
        <fullName evidence="4">Flagellar hook-basal body complex protein FliE</fullName>
    </recommendedName>
</protein>
<dbReference type="GO" id="GO:0005198">
    <property type="term" value="F:structural molecule activity"/>
    <property type="evidence" value="ECO:0007669"/>
    <property type="project" value="InterPro"/>
</dbReference>
<gene>
    <name evidence="4" type="primary">fliE</name>
    <name evidence="5" type="ORF">FQ775_21290</name>
</gene>
<dbReference type="PANTHER" id="PTHR34653">
    <property type="match status" value="1"/>
</dbReference>
<reference evidence="5" key="1">
    <citation type="submission" date="2020-04" db="EMBL/GenBank/DDBJ databases">
        <title>Nitratireductor sp. nov. isolated from mangrove soil.</title>
        <authorList>
            <person name="Ye Y."/>
        </authorList>
    </citation>
    <scope>NUCLEOTIDE SEQUENCE</scope>
    <source>
        <strain evidence="5">SY7</strain>
    </source>
</reference>
<accession>A0A5B8L4S5</accession>
<dbReference type="KEGG" id="niy:FQ775_21290"/>
<dbReference type="EMBL" id="CP042301">
    <property type="protein sequence ID" value="QDZ02700.1"/>
    <property type="molecule type" value="Genomic_DNA"/>
</dbReference>
<evidence type="ECO:0000256" key="3">
    <source>
        <dbReference type="ARBA" id="ARBA00023143"/>
    </source>
</evidence>
<dbReference type="OrthoDB" id="9812413at2"/>
<dbReference type="PANTHER" id="PTHR34653:SF1">
    <property type="entry name" value="FLAGELLAR HOOK-BASAL BODY COMPLEX PROTEIN FLIE"/>
    <property type="match status" value="1"/>
</dbReference>
<keyword evidence="5" id="KW-0969">Cilium</keyword>
<proteinExistence type="inferred from homology"/>
<dbReference type="Proteomes" id="UP000321389">
    <property type="component" value="Chromosome"/>
</dbReference>